<evidence type="ECO:0000313" key="3">
    <source>
        <dbReference type="EMBL" id="BDM71443.1"/>
    </source>
</evidence>
<dbReference type="SUPFAM" id="SSF55909">
    <property type="entry name" value="Pentein"/>
    <property type="match status" value="1"/>
</dbReference>
<evidence type="ECO:0000313" key="4">
    <source>
        <dbReference type="Proteomes" id="UP001059597"/>
    </source>
</evidence>
<evidence type="ECO:0000256" key="2">
    <source>
        <dbReference type="SAM" id="MobiDB-lite"/>
    </source>
</evidence>
<reference evidence="3" key="1">
    <citation type="submission" date="2022-06" db="EMBL/GenBank/DDBJ databases">
        <title>Complete genome sequence of Streptomyces nigrescens HEK616.</title>
        <authorList>
            <person name="Asamizu S."/>
            <person name="Onaka H."/>
        </authorList>
    </citation>
    <scope>NUCLEOTIDE SEQUENCE</scope>
    <source>
        <strain evidence="3">HEK616</strain>
    </source>
</reference>
<gene>
    <name evidence="3" type="ORF">HEK616_49300</name>
</gene>
<dbReference type="PANTHER" id="PTHR31377">
    <property type="entry name" value="AGMATINE DEIMINASE-RELATED"/>
    <property type="match status" value="1"/>
</dbReference>
<dbReference type="PANTHER" id="PTHR31377:SF0">
    <property type="entry name" value="AGMATINE DEIMINASE-RELATED"/>
    <property type="match status" value="1"/>
</dbReference>
<dbReference type="Pfam" id="PF04371">
    <property type="entry name" value="PAD_porph"/>
    <property type="match status" value="1"/>
</dbReference>
<dbReference type="InterPro" id="IPR006311">
    <property type="entry name" value="TAT_signal"/>
</dbReference>
<dbReference type="PROSITE" id="PS51318">
    <property type="entry name" value="TAT"/>
    <property type="match status" value="1"/>
</dbReference>
<keyword evidence="1" id="KW-0378">Hydrolase</keyword>
<organism evidence="3 4">
    <name type="scientific">Streptomyces nigrescens</name>
    <dbReference type="NCBI Taxonomy" id="1920"/>
    <lineage>
        <taxon>Bacteria</taxon>
        <taxon>Bacillati</taxon>
        <taxon>Actinomycetota</taxon>
        <taxon>Actinomycetes</taxon>
        <taxon>Kitasatosporales</taxon>
        <taxon>Streptomycetaceae</taxon>
        <taxon>Streptomyces</taxon>
    </lineage>
</organism>
<dbReference type="EMBL" id="AP026073">
    <property type="protein sequence ID" value="BDM71443.1"/>
    <property type="molecule type" value="Genomic_DNA"/>
</dbReference>
<dbReference type="Proteomes" id="UP001059597">
    <property type="component" value="Chromosome"/>
</dbReference>
<sequence>MTEPSAPASGADATSAPAPGITSPSGTGAGSPRKSALSRRGFVTASAMAAASAAFLGAGAGRARAATYNGTTYTVPGEWAPHAGCLMAFPWDAGDNWGDKLPAVQNEVADVARAVAQFEPVTMVANTGTADFVRQQVGPTVTVIEYPINDCWPRDNGPIFGVDRSGRKLLGLDFGFNGWGNKFPHDKDDNLPTGVCDYLGVPRLPVDMIFEGGALLQDGQGTIIGTEECLLNPNRNPDLTKAQIEAKLLDAYQATKMIWLPYGMYGDTVTNGHVDLVAAYAGPAHLLINLPSDTGDPNYARLSENKRVLQAGTDAQGRRFTLTEMNQLPTFTVGTDEVITFSYTNYYPTATGVVVPTTDIPASDTAALATLQSLFPAKRIVGVSARTLAWGGGGVHCITQQIPRTG</sequence>
<accession>A0ABM7ZYM8</accession>
<keyword evidence="4" id="KW-1185">Reference proteome</keyword>
<dbReference type="InterPro" id="IPR007466">
    <property type="entry name" value="Peptidyl-Arg-deiminase_porph"/>
</dbReference>
<proteinExistence type="predicted"/>
<dbReference type="Gene3D" id="3.75.10.10">
    <property type="entry name" value="L-arginine/glycine Amidinotransferase, Chain A"/>
    <property type="match status" value="1"/>
</dbReference>
<name>A0ABM7ZYM8_STRNI</name>
<feature type="region of interest" description="Disordered" evidence="2">
    <location>
        <begin position="1"/>
        <end position="35"/>
    </location>
</feature>
<dbReference type="RefSeq" id="WP_261955037.1">
    <property type="nucleotide sequence ID" value="NZ_AP026073.1"/>
</dbReference>
<protein>
    <submittedName>
        <fullName evidence="3">Porphyromonas-type peptidyl-arginine deiminase</fullName>
    </submittedName>
</protein>
<evidence type="ECO:0000256" key="1">
    <source>
        <dbReference type="ARBA" id="ARBA00022801"/>
    </source>
</evidence>